<dbReference type="AlphaFoldDB" id="A0A9P8V4I8"/>
<comment type="caution">
    <text evidence="1">The sequence shown here is derived from an EMBL/GenBank/DDBJ whole genome shotgun (WGS) entry which is preliminary data.</text>
</comment>
<dbReference type="EMBL" id="JAGSXJ010000030">
    <property type="protein sequence ID" value="KAH6670354.1"/>
    <property type="molecule type" value="Genomic_DNA"/>
</dbReference>
<sequence>MGLIKTCWGDAQVKRGFNLPEPMWMKQGLAGVLVCLVLKTLGADERVFVRLEKNGPVDSILIKVSVMGGNEDAAAAQRAEARLATVHGRGGGRDGCRSDFSFPVVEDEKERSVGVTECLFMVALILRVPLCRPGTSGLKNMDAILKGRQSRVGG</sequence>
<dbReference type="Proteomes" id="UP000770015">
    <property type="component" value="Unassembled WGS sequence"/>
</dbReference>
<evidence type="ECO:0000313" key="1">
    <source>
        <dbReference type="EMBL" id="KAH6670354.1"/>
    </source>
</evidence>
<evidence type="ECO:0000313" key="2">
    <source>
        <dbReference type="Proteomes" id="UP000770015"/>
    </source>
</evidence>
<name>A0A9P8V4I8_9PEZI</name>
<organism evidence="1 2">
    <name type="scientific">Plectosphaerella plurivora</name>
    <dbReference type="NCBI Taxonomy" id="936078"/>
    <lineage>
        <taxon>Eukaryota</taxon>
        <taxon>Fungi</taxon>
        <taxon>Dikarya</taxon>
        <taxon>Ascomycota</taxon>
        <taxon>Pezizomycotina</taxon>
        <taxon>Sordariomycetes</taxon>
        <taxon>Hypocreomycetidae</taxon>
        <taxon>Glomerellales</taxon>
        <taxon>Plectosphaerellaceae</taxon>
        <taxon>Plectosphaerella</taxon>
    </lineage>
</organism>
<gene>
    <name evidence="1" type="ORF">F5X68DRAFT_50103</name>
</gene>
<proteinExistence type="predicted"/>
<keyword evidence="2" id="KW-1185">Reference proteome</keyword>
<reference evidence="1" key="1">
    <citation type="journal article" date="2021" name="Nat. Commun.">
        <title>Genetic determinants of endophytism in the Arabidopsis root mycobiome.</title>
        <authorList>
            <person name="Mesny F."/>
            <person name="Miyauchi S."/>
            <person name="Thiergart T."/>
            <person name="Pickel B."/>
            <person name="Atanasova L."/>
            <person name="Karlsson M."/>
            <person name="Huettel B."/>
            <person name="Barry K.W."/>
            <person name="Haridas S."/>
            <person name="Chen C."/>
            <person name="Bauer D."/>
            <person name="Andreopoulos W."/>
            <person name="Pangilinan J."/>
            <person name="LaButti K."/>
            <person name="Riley R."/>
            <person name="Lipzen A."/>
            <person name="Clum A."/>
            <person name="Drula E."/>
            <person name="Henrissat B."/>
            <person name="Kohler A."/>
            <person name="Grigoriev I.V."/>
            <person name="Martin F.M."/>
            <person name="Hacquard S."/>
        </authorList>
    </citation>
    <scope>NUCLEOTIDE SEQUENCE</scope>
    <source>
        <strain evidence="1">MPI-SDFR-AT-0117</strain>
    </source>
</reference>
<accession>A0A9P8V4I8</accession>
<protein>
    <submittedName>
        <fullName evidence="1">Uncharacterized protein</fullName>
    </submittedName>
</protein>